<name>A0ABY8CD36_9ARCH</name>
<dbReference type="EMBL" id="CP104395">
    <property type="protein sequence ID" value="WEL19129.1"/>
    <property type="molecule type" value="Genomic_DNA"/>
</dbReference>
<evidence type="ECO:0008006" key="3">
    <source>
        <dbReference type="Google" id="ProtNLM"/>
    </source>
</evidence>
<organism evidence="1 2">
    <name type="scientific">Candidatus Nanohalococcus occultus</name>
    <dbReference type="NCBI Taxonomy" id="2978047"/>
    <lineage>
        <taxon>Archaea</taxon>
        <taxon>Candidatus Nanohalarchaeota</taxon>
        <taxon>Candidatus Nanohalarchaeota incertae sedis</taxon>
        <taxon>Candidatus Nanohalococcus</taxon>
    </lineage>
</organism>
<dbReference type="InterPro" id="IPR007712">
    <property type="entry name" value="RelE/ParE_toxin"/>
</dbReference>
<gene>
    <name evidence="1" type="ORF">SVXNc_0097</name>
</gene>
<sequence>MKITEEAEKDIDAQEDYNRRELALEIKERLTGELDRDHISYISKPQFGIEFHRLKLKENGLDHRVYFDYNDSETVVFAVRHRDYLQSGRSRRG</sequence>
<protein>
    <recommendedName>
        <fullName evidence="3">Addiction module toxin RelE</fullName>
    </recommendedName>
</protein>
<dbReference type="RefSeq" id="WP_347722001.1">
    <property type="nucleotide sequence ID" value="NZ_CP104395.1"/>
</dbReference>
<dbReference type="Pfam" id="PF05016">
    <property type="entry name" value="ParE_toxin"/>
    <property type="match status" value="1"/>
</dbReference>
<proteinExistence type="predicted"/>
<evidence type="ECO:0000313" key="1">
    <source>
        <dbReference type="EMBL" id="WEL19129.1"/>
    </source>
</evidence>
<accession>A0ABY8CD36</accession>
<dbReference type="GeneID" id="90589532"/>
<dbReference type="Proteomes" id="UP001218034">
    <property type="component" value="Chromosome"/>
</dbReference>
<evidence type="ECO:0000313" key="2">
    <source>
        <dbReference type="Proteomes" id="UP001218034"/>
    </source>
</evidence>
<keyword evidence="2" id="KW-1185">Reference proteome</keyword>
<reference evidence="1 2" key="1">
    <citation type="submission" date="2022-09" db="EMBL/GenBank/DDBJ databases">
        <title>Xylan utilization by haloarchaea-nanohaloarchaea associations.</title>
        <authorList>
            <person name="Yakimov M."/>
        </authorList>
    </citation>
    <scope>NUCLEOTIDE SEQUENCE [LARGE SCALE GENOMIC DNA]</scope>
    <source>
        <strain evidence="1 2">SVXNc</strain>
    </source>
</reference>